<evidence type="ECO:0000256" key="3">
    <source>
        <dbReference type="SAM" id="Coils"/>
    </source>
</evidence>
<dbReference type="InterPro" id="IPR012347">
    <property type="entry name" value="Ferritin-like"/>
</dbReference>
<dbReference type="PIRSF" id="PIRSF005900">
    <property type="entry name" value="Dps"/>
    <property type="match status" value="1"/>
</dbReference>
<dbReference type="Gene3D" id="1.20.1260.10">
    <property type="match status" value="1"/>
</dbReference>
<dbReference type="RefSeq" id="WP_324182360.1">
    <property type="nucleotide sequence ID" value="NZ_BAABAW010000005.1"/>
</dbReference>
<keyword evidence="6" id="KW-1185">Reference proteome</keyword>
<accession>A0ABU6A2L8</accession>
<dbReference type="Pfam" id="PF00210">
    <property type="entry name" value="Ferritin"/>
    <property type="match status" value="1"/>
</dbReference>
<dbReference type="PANTHER" id="PTHR42932:SF1">
    <property type="entry name" value="GENERAL STRESS PROTEIN 20U"/>
    <property type="match status" value="1"/>
</dbReference>
<dbReference type="SUPFAM" id="SSF47240">
    <property type="entry name" value="Ferritin-like"/>
    <property type="match status" value="1"/>
</dbReference>
<gene>
    <name evidence="5" type="ORF">U6A24_22865</name>
</gene>
<protein>
    <submittedName>
        <fullName evidence="5">Dps family protein</fullName>
    </submittedName>
</protein>
<evidence type="ECO:0000259" key="4">
    <source>
        <dbReference type="Pfam" id="PF00210"/>
    </source>
</evidence>
<dbReference type="InterPro" id="IPR002177">
    <property type="entry name" value="DPS_DNA-bd"/>
</dbReference>
<dbReference type="InterPro" id="IPR023188">
    <property type="entry name" value="DPS_DNA-bd_CS"/>
</dbReference>
<organism evidence="5 6">
    <name type="scientific">Aquimarina gracilis</name>
    <dbReference type="NCBI Taxonomy" id="874422"/>
    <lineage>
        <taxon>Bacteria</taxon>
        <taxon>Pseudomonadati</taxon>
        <taxon>Bacteroidota</taxon>
        <taxon>Flavobacteriia</taxon>
        <taxon>Flavobacteriales</taxon>
        <taxon>Flavobacteriaceae</taxon>
        <taxon>Aquimarina</taxon>
    </lineage>
</organism>
<feature type="domain" description="Ferritin/DPS" evidence="4">
    <location>
        <begin position="8"/>
        <end position="145"/>
    </location>
</feature>
<dbReference type="EMBL" id="JAYKLX010000014">
    <property type="protein sequence ID" value="MEB3348337.1"/>
    <property type="molecule type" value="Genomic_DNA"/>
</dbReference>
<dbReference type="InterPro" id="IPR009078">
    <property type="entry name" value="Ferritin-like_SF"/>
</dbReference>
<evidence type="ECO:0000256" key="1">
    <source>
        <dbReference type="ARBA" id="ARBA00009497"/>
    </source>
</evidence>
<comment type="similarity">
    <text evidence="1 2">Belongs to the Dps family.</text>
</comment>
<keyword evidence="3" id="KW-0175">Coiled coil</keyword>
<comment type="caution">
    <text evidence="5">The sequence shown here is derived from an EMBL/GenBank/DDBJ whole genome shotgun (WGS) entry which is preliminary data.</text>
</comment>
<evidence type="ECO:0000256" key="2">
    <source>
        <dbReference type="RuleBase" id="RU003875"/>
    </source>
</evidence>
<dbReference type="PRINTS" id="PR01346">
    <property type="entry name" value="HELNAPAPROT"/>
</dbReference>
<evidence type="ECO:0000313" key="5">
    <source>
        <dbReference type="EMBL" id="MEB3348337.1"/>
    </source>
</evidence>
<dbReference type="PROSITE" id="PS00818">
    <property type="entry name" value="DPS_1"/>
    <property type="match status" value="1"/>
</dbReference>
<dbReference type="InterPro" id="IPR008331">
    <property type="entry name" value="Ferritin_DPS_dom"/>
</dbReference>
<proteinExistence type="inferred from homology"/>
<dbReference type="PANTHER" id="PTHR42932">
    <property type="entry name" value="GENERAL STRESS PROTEIN 20U"/>
    <property type="match status" value="1"/>
</dbReference>
<dbReference type="Proteomes" id="UP001327027">
    <property type="component" value="Unassembled WGS sequence"/>
</dbReference>
<dbReference type="CDD" id="cd01043">
    <property type="entry name" value="DPS"/>
    <property type="match status" value="1"/>
</dbReference>
<sequence>MNSNQKTIEALNILLADYHMHYQKLWNFHWNITGPHFFELHVKFEELYEEAKLKIDEIAERILTLRGKPISNFSSYLSTSNIKESDINLRDQEMVSAVLEDHEVLLKQLKLVTKTADNANDDGTLDITGTYIGELEKTSWMLNAWNQRN</sequence>
<reference evidence="5 6" key="1">
    <citation type="journal article" date="2013" name="Int. J. Syst. Evol. Microbiol.">
        <title>Aquimarina gracilis sp. nov., isolated from the gut microflora of a mussel, Mytilus coruscus, and emended description of Aquimarina spongiae.</title>
        <authorList>
            <person name="Park S.C."/>
            <person name="Choe H.N."/>
            <person name="Baik K.S."/>
            <person name="Seong C.N."/>
        </authorList>
    </citation>
    <scope>NUCLEOTIDE SEQUENCE [LARGE SCALE GENOMIC DNA]</scope>
    <source>
        <strain evidence="5 6">PSC32</strain>
    </source>
</reference>
<feature type="coiled-coil region" evidence="3">
    <location>
        <begin position="41"/>
        <end position="68"/>
    </location>
</feature>
<name>A0ABU6A2L8_9FLAO</name>
<evidence type="ECO:0000313" key="6">
    <source>
        <dbReference type="Proteomes" id="UP001327027"/>
    </source>
</evidence>